<dbReference type="SUPFAM" id="SSF101148">
    <property type="entry name" value="Plant invertase/pectin methylesterase inhibitor"/>
    <property type="match status" value="1"/>
</dbReference>
<dbReference type="InterPro" id="IPR006501">
    <property type="entry name" value="Pectinesterase_inhib_dom"/>
</dbReference>
<keyword evidence="1" id="KW-1133">Transmembrane helix</keyword>
<organism evidence="3 4">
    <name type="scientific">Erythranthe guttata</name>
    <name type="common">Yellow monkey flower</name>
    <name type="synonym">Mimulus guttatus</name>
    <dbReference type="NCBI Taxonomy" id="4155"/>
    <lineage>
        <taxon>Eukaryota</taxon>
        <taxon>Viridiplantae</taxon>
        <taxon>Streptophyta</taxon>
        <taxon>Embryophyta</taxon>
        <taxon>Tracheophyta</taxon>
        <taxon>Spermatophyta</taxon>
        <taxon>Magnoliopsida</taxon>
        <taxon>eudicotyledons</taxon>
        <taxon>Gunneridae</taxon>
        <taxon>Pentapetalae</taxon>
        <taxon>asterids</taxon>
        <taxon>lamiids</taxon>
        <taxon>Lamiales</taxon>
        <taxon>Phrymaceae</taxon>
        <taxon>Erythranthe</taxon>
    </lineage>
</organism>
<evidence type="ECO:0000313" key="4">
    <source>
        <dbReference type="Proteomes" id="UP000030748"/>
    </source>
</evidence>
<dbReference type="EMBL" id="KI630593">
    <property type="protein sequence ID" value="EYU35853.1"/>
    <property type="molecule type" value="Genomic_DNA"/>
</dbReference>
<dbReference type="Proteomes" id="UP000030748">
    <property type="component" value="Unassembled WGS sequence"/>
</dbReference>
<keyword evidence="4" id="KW-1185">Reference proteome</keyword>
<dbReference type="Gene3D" id="1.20.140.40">
    <property type="entry name" value="Invertase/pectin methylesterase inhibitor family protein"/>
    <property type="match status" value="1"/>
</dbReference>
<proteinExistence type="predicted"/>
<gene>
    <name evidence="3" type="ORF">MIMGU_mgv1a012987mg</name>
</gene>
<dbReference type="AlphaFoldDB" id="A0A022R7Z6"/>
<keyword evidence="1" id="KW-0812">Transmembrane</keyword>
<dbReference type="GO" id="GO:0046910">
    <property type="term" value="F:pectinesterase inhibitor activity"/>
    <property type="evidence" value="ECO:0000318"/>
    <property type="project" value="GO_Central"/>
</dbReference>
<feature type="domain" description="Pectinesterase inhibitor" evidence="2">
    <location>
        <begin position="82"/>
        <end position="214"/>
    </location>
</feature>
<dbReference type="InterPro" id="IPR035513">
    <property type="entry name" value="Invertase/methylesterase_inhib"/>
</dbReference>
<reference evidence="3 4" key="1">
    <citation type="journal article" date="2013" name="Proc. Natl. Acad. Sci. U.S.A.">
        <title>Fine-scale variation in meiotic recombination in Mimulus inferred from population shotgun sequencing.</title>
        <authorList>
            <person name="Hellsten U."/>
            <person name="Wright K.M."/>
            <person name="Jenkins J."/>
            <person name="Shu S."/>
            <person name="Yuan Y."/>
            <person name="Wessler S.R."/>
            <person name="Schmutz J."/>
            <person name="Willis J.H."/>
            <person name="Rokhsar D.S."/>
        </authorList>
    </citation>
    <scope>NUCLEOTIDE SEQUENCE [LARGE SCALE GENOMIC DNA]</scope>
    <source>
        <strain evidence="4">cv. DUN x IM62</strain>
    </source>
</reference>
<dbReference type="Pfam" id="PF04043">
    <property type="entry name" value="PMEI"/>
    <property type="match status" value="1"/>
</dbReference>
<dbReference type="STRING" id="4155.A0A022R7Z6"/>
<accession>A0A022R7Z6</accession>
<dbReference type="GO" id="GO:0030599">
    <property type="term" value="F:pectinesterase activity"/>
    <property type="evidence" value="ECO:0000318"/>
    <property type="project" value="GO_Central"/>
</dbReference>
<sequence length="234" mass="26320">MDSDKENFTISFKQTLLDNNNEHQQKPTPQNQARTKNRRTLFYAVLILFIIIASSTIFITYISRTGQSEPVNAYLSGSSKYYCHLTAYPDLCYESMSELIPNTTLIQSNFNPIFSASFRIAVNHLKNASARIENSSECGNWVRNSLSQLTRSPPLTAVLAGFDWEEMGFSLSRGELRSMKEWAVAAAANALKCEERLGVEKVKTGVEKARKCIVNSIGLIEGRQLIVNDFLQSF</sequence>
<keyword evidence="1" id="KW-0472">Membrane</keyword>
<protein>
    <recommendedName>
        <fullName evidence="2">Pectinesterase inhibitor domain-containing protein</fullName>
    </recommendedName>
</protein>
<evidence type="ECO:0000259" key="2">
    <source>
        <dbReference type="Pfam" id="PF04043"/>
    </source>
</evidence>
<evidence type="ECO:0000313" key="3">
    <source>
        <dbReference type="EMBL" id="EYU35853.1"/>
    </source>
</evidence>
<evidence type="ECO:0000256" key="1">
    <source>
        <dbReference type="SAM" id="Phobius"/>
    </source>
</evidence>
<name>A0A022R7Z6_ERYGU</name>
<feature type="transmembrane region" description="Helical" evidence="1">
    <location>
        <begin position="41"/>
        <end position="62"/>
    </location>
</feature>